<dbReference type="PANTHER" id="PTHR43861">
    <property type="entry name" value="TRANS-ACONITATE 2-METHYLTRANSFERASE-RELATED"/>
    <property type="match status" value="1"/>
</dbReference>
<gene>
    <name evidence="4" type="ORF">SG0102_14860</name>
</gene>
<dbReference type="RefSeq" id="WP_125119405.1">
    <property type="nucleotide sequence ID" value="NZ_AP019309.1"/>
</dbReference>
<organism evidence="4 5">
    <name type="scientific">Intestinibaculum porci</name>
    <dbReference type="NCBI Taxonomy" id="2487118"/>
    <lineage>
        <taxon>Bacteria</taxon>
        <taxon>Bacillati</taxon>
        <taxon>Bacillota</taxon>
        <taxon>Erysipelotrichia</taxon>
        <taxon>Erysipelotrichales</taxon>
        <taxon>Erysipelotrichaceae</taxon>
        <taxon>Intestinibaculum</taxon>
    </lineage>
</organism>
<dbReference type="InParanoid" id="A0A3G9J7L7"/>
<dbReference type="CDD" id="cd02440">
    <property type="entry name" value="AdoMet_MTases"/>
    <property type="match status" value="1"/>
</dbReference>
<proteinExistence type="predicted"/>
<dbReference type="Pfam" id="PF13649">
    <property type="entry name" value="Methyltransf_25"/>
    <property type="match status" value="1"/>
</dbReference>
<keyword evidence="1 4" id="KW-0489">Methyltransferase</keyword>
<sequence length="237" mass="27672">MSYQEFAYYYDSLMDPQFYEDYMAFLDQHVSFQNAIELGCGTGEMTFRLLDEGKKIIATDLSDDMLEVMAEKAEMKGVKLPMFRMDMCDFEIDGKMDAVLCFCDSLNYITTIDGVKKVFASAYRSLKKGGAFVFDVNSLYKCNVILKDYCEENRDDDFYFHWDVKSDGHGDLVHHVIIEDLENKERVDEIHHQRSFSKETYELLLKEAGFTKIAVYSDFGVYQETCERLIFVCMRED</sequence>
<dbReference type="FunCoup" id="A0A3G9J7L7">
    <property type="interactions" value="121"/>
</dbReference>
<dbReference type="SUPFAM" id="SSF53335">
    <property type="entry name" value="S-adenosyl-L-methionine-dependent methyltransferases"/>
    <property type="match status" value="1"/>
</dbReference>
<dbReference type="GO" id="GO:0032259">
    <property type="term" value="P:methylation"/>
    <property type="evidence" value="ECO:0007669"/>
    <property type="project" value="UniProtKB-KW"/>
</dbReference>
<dbReference type="InterPro" id="IPR029063">
    <property type="entry name" value="SAM-dependent_MTases_sf"/>
</dbReference>
<protein>
    <submittedName>
        <fullName evidence="4">SAM-dependent methyltransferase</fullName>
    </submittedName>
</protein>
<evidence type="ECO:0000313" key="4">
    <source>
        <dbReference type="EMBL" id="BBH26552.1"/>
    </source>
</evidence>
<dbReference type="PANTHER" id="PTHR43861:SF1">
    <property type="entry name" value="TRANS-ACONITATE 2-METHYLTRANSFERASE"/>
    <property type="match status" value="1"/>
</dbReference>
<evidence type="ECO:0000313" key="5">
    <source>
        <dbReference type="Proteomes" id="UP000268059"/>
    </source>
</evidence>
<evidence type="ECO:0000256" key="2">
    <source>
        <dbReference type="ARBA" id="ARBA00022679"/>
    </source>
</evidence>
<evidence type="ECO:0000259" key="3">
    <source>
        <dbReference type="Pfam" id="PF13649"/>
    </source>
</evidence>
<dbReference type="KEGG" id="ebm:SG0102_14860"/>
<keyword evidence="5" id="KW-1185">Reference proteome</keyword>
<name>A0A3G9J7L7_9FIRM</name>
<evidence type="ECO:0000256" key="1">
    <source>
        <dbReference type="ARBA" id="ARBA00022603"/>
    </source>
</evidence>
<dbReference type="AlphaFoldDB" id="A0A3G9J7L7"/>
<dbReference type="OrthoDB" id="9811589at2"/>
<reference evidence="4 5" key="1">
    <citation type="submission" date="2018-11" db="EMBL/GenBank/DDBJ databases">
        <title>Novel Erysipelotrichaceae bacterium isolated from small intestine of a swine.</title>
        <authorList>
            <person name="Kim J.S."/>
            <person name="Choe H."/>
            <person name="Lee Y.R."/>
            <person name="Kim K.M."/>
            <person name="Park D.S."/>
        </authorList>
    </citation>
    <scope>NUCLEOTIDE SEQUENCE [LARGE SCALE GENOMIC DNA]</scope>
    <source>
        <strain evidence="4 5">SG0102</strain>
    </source>
</reference>
<dbReference type="Proteomes" id="UP000268059">
    <property type="component" value="Chromosome"/>
</dbReference>
<dbReference type="EMBL" id="AP019309">
    <property type="protein sequence ID" value="BBH26552.1"/>
    <property type="molecule type" value="Genomic_DNA"/>
</dbReference>
<dbReference type="InterPro" id="IPR041698">
    <property type="entry name" value="Methyltransf_25"/>
</dbReference>
<dbReference type="Gene3D" id="2.20.25.110">
    <property type="entry name" value="S-adenosyl-L-methionine-dependent methyltransferases"/>
    <property type="match status" value="1"/>
</dbReference>
<accession>A0A3G9J7L7</accession>
<dbReference type="Gene3D" id="3.40.50.150">
    <property type="entry name" value="Vaccinia Virus protein VP39"/>
    <property type="match status" value="1"/>
</dbReference>
<dbReference type="GO" id="GO:0008168">
    <property type="term" value="F:methyltransferase activity"/>
    <property type="evidence" value="ECO:0007669"/>
    <property type="project" value="UniProtKB-KW"/>
</dbReference>
<feature type="domain" description="Methyltransferase" evidence="3">
    <location>
        <begin position="36"/>
        <end position="130"/>
    </location>
</feature>
<keyword evidence="2 4" id="KW-0808">Transferase</keyword>